<feature type="transmembrane region" description="Helical" evidence="1">
    <location>
        <begin position="500"/>
        <end position="528"/>
    </location>
</feature>
<evidence type="ECO:0000313" key="4">
    <source>
        <dbReference type="Proteomes" id="UP000824890"/>
    </source>
</evidence>
<evidence type="ECO:0000259" key="2">
    <source>
        <dbReference type="SMART" id="SM01205"/>
    </source>
</evidence>
<proteinExistence type="predicted"/>
<keyword evidence="1" id="KW-1133">Transmembrane helix</keyword>
<name>A0ABQ8AES4_BRANA</name>
<evidence type="ECO:0000256" key="1">
    <source>
        <dbReference type="SAM" id="Phobius"/>
    </source>
</evidence>
<dbReference type="InterPro" id="IPR026899">
    <property type="entry name" value="FKS1-like_dom1"/>
</dbReference>
<reference evidence="3 4" key="1">
    <citation type="submission" date="2021-05" db="EMBL/GenBank/DDBJ databases">
        <title>Genome Assembly of Synthetic Allotetraploid Brassica napus Reveals Homoeologous Exchanges between Subgenomes.</title>
        <authorList>
            <person name="Davis J.T."/>
        </authorList>
    </citation>
    <scope>NUCLEOTIDE SEQUENCE [LARGE SCALE GENOMIC DNA]</scope>
    <source>
        <strain evidence="4">cv. Da-Ae</strain>
        <tissue evidence="3">Seedling</tissue>
    </source>
</reference>
<feature type="transmembrane region" description="Helical" evidence="1">
    <location>
        <begin position="404"/>
        <end position="425"/>
    </location>
</feature>
<organism evidence="3 4">
    <name type="scientific">Brassica napus</name>
    <name type="common">Rape</name>
    <dbReference type="NCBI Taxonomy" id="3708"/>
    <lineage>
        <taxon>Eukaryota</taxon>
        <taxon>Viridiplantae</taxon>
        <taxon>Streptophyta</taxon>
        <taxon>Embryophyta</taxon>
        <taxon>Tracheophyta</taxon>
        <taxon>Spermatophyta</taxon>
        <taxon>Magnoliopsida</taxon>
        <taxon>eudicotyledons</taxon>
        <taxon>Gunneridae</taxon>
        <taxon>Pentapetalae</taxon>
        <taxon>rosids</taxon>
        <taxon>malvids</taxon>
        <taxon>Brassicales</taxon>
        <taxon>Brassicaceae</taxon>
        <taxon>Brassiceae</taxon>
        <taxon>Brassica</taxon>
    </lineage>
</organism>
<evidence type="ECO:0000313" key="3">
    <source>
        <dbReference type="EMBL" id="KAH0891020.1"/>
    </source>
</evidence>
<feature type="transmembrane region" description="Helical" evidence="1">
    <location>
        <begin position="765"/>
        <end position="787"/>
    </location>
</feature>
<feature type="transmembrane region" description="Helical" evidence="1">
    <location>
        <begin position="437"/>
        <end position="457"/>
    </location>
</feature>
<gene>
    <name evidence="3" type="ORF">HID58_053449</name>
</gene>
<dbReference type="Proteomes" id="UP000824890">
    <property type="component" value="Unassembled WGS sequence"/>
</dbReference>
<feature type="transmembrane region" description="Helical" evidence="1">
    <location>
        <begin position="117"/>
        <end position="137"/>
    </location>
</feature>
<accession>A0ABQ8AES4</accession>
<feature type="transmembrane region" description="Helical" evidence="1">
    <location>
        <begin position="379"/>
        <end position="398"/>
    </location>
</feature>
<dbReference type="EMBL" id="JAGKQM010000013">
    <property type="protein sequence ID" value="KAH0891020.1"/>
    <property type="molecule type" value="Genomic_DNA"/>
</dbReference>
<feature type="transmembrane region" description="Helical" evidence="1">
    <location>
        <begin position="540"/>
        <end position="561"/>
    </location>
</feature>
<keyword evidence="1" id="KW-0472">Membrane</keyword>
<dbReference type="SMART" id="SM01205">
    <property type="entry name" value="FKS1_dom1"/>
    <property type="match status" value="1"/>
</dbReference>
<feature type="transmembrane region" description="Helical" evidence="1">
    <location>
        <begin position="660"/>
        <end position="682"/>
    </location>
</feature>
<dbReference type="Pfam" id="PF25968">
    <property type="entry name" value="CALS1"/>
    <property type="match status" value="1"/>
</dbReference>
<sequence length="943" mass="107508">IYSYVTIFHCIGTNFCSFSYVLSSSHFLLAQEHIILDGHFFMVYQATGRGFVVKHIKLSANYRLYSTSHFVKGYLYSPFVSYVYLFSHSKGCSIHWMQVILLLVVYLAYGNDEAGSVSYILLTLVFGCLLLFAALTFNMELIIGMSIASLEFNHINLRKINLNYNAANNLIYFVRQQLKQLIDSDAAISEDTIAYNIIPLDAHVTTNAITAFPEVQAAVAALKYFRGLPKLPANFPILLTRNQSRLNIPEETEPIIHEFGFVQLIMAKTSWWLFFGWTSFMLSQKLDDAAVNKVFLKSLDNYIKWCDYLCVQPAWSNLGTISGENKLLFLSLYFLIWVEAANIRFLSRMFVLHIPPRKFYAERFSSMVGEVNEILRQRVARPAVIVMAVLTMVYHFLVKLYQGYAIESILSPLDLVVMLRIVALCRKLLTMKMAEHLIQLGEIMMTLMSIFGCFAHSSLVGHDRNERSAYKTGREKHRGGKTSFVEHRTFLRLYHSFHRLWIFLAIMFQKNHMFYVIGVLDVTMMFGAYSTTRQVAVSRIVLRLIWFSLAAVFICFLYRAVRLVAAGTDGSGSVNILRQLLFVSLTQKTASDAASERRVLRQTPIKSAYAAASAAASASAKRTTTVLIDTAADAETCGNQTNRTYVKVLQEDTKPIYNSVMFKVSGLVIAIYGGIQFFLSILMHIPTWLVIYLLDIHIFYTIASAFFGFLLGARDRLGEVVTLLCLHMSRLSNSQTIPGAFMRALHVPLTNRTSDPSYQVPVGLFYIYESLMNVWYVIFLLTLHVIINSKAVDRKNIVDAAHFAPFWNQIIKCLREEDYITDFEMEFLMMPKNSGRLPLHPQPSKSQIHSMPLWLDNQLERYFPIGSVATFSSFQQGAFVTLPACVLRLNILLAKEIAAESNSQDEIVERIARDDYMKYAVKEVYHTLRLVLTETLEAEGRMW</sequence>
<protein>
    <recommendedName>
        <fullName evidence="2">1,3-beta-glucan synthase component FKS1-like domain-containing protein</fullName>
    </recommendedName>
</protein>
<feature type="non-terminal residue" evidence="3">
    <location>
        <position position="1"/>
    </location>
</feature>
<dbReference type="PANTHER" id="PTHR12741">
    <property type="entry name" value="LYST-INTERACTING PROTEIN LIP5 DOPAMINE RESPONSIVE PROTEIN DRG-1"/>
    <property type="match status" value="1"/>
</dbReference>
<feature type="domain" description="1,3-beta-glucan synthase component FKS1-like" evidence="2">
    <location>
        <begin position="324"/>
        <end position="414"/>
    </location>
</feature>
<feature type="transmembrane region" description="Helical" evidence="1">
    <location>
        <begin position="94"/>
        <end position="111"/>
    </location>
</feature>
<dbReference type="InterPro" id="IPR058851">
    <property type="entry name" value="CALS1_helical"/>
</dbReference>
<dbReference type="PANTHER" id="PTHR12741:SF88">
    <property type="entry name" value="1,3-BETA-GLUCAN SYNTHASE"/>
    <property type="match status" value="1"/>
</dbReference>
<feature type="transmembrane region" description="Helical" evidence="1">
    <location>
        <begin position="689"/>
        <end position="711"/>
    </location>
</feature>
<keyword evidence="1" id="KW-0812">Transmembrane</keyword>
<comment type="caution">
    <text evidence="3">The sequence shown here is derived from an EMBL/GenBank/DDBJ whole genome shotgun (WGS) entry which is preliminary data.</text>
</comment>
<keyword evidence="4" id="KW-1185">Reference proteome</keyword>